<evidence type="ECO:0000313" key="1">
    <source>
        <dbReference type="EMBL" id="KAI3788756.1"/>
    </source>
</evidence>
<sequence length="76" mass="8694">MESEEENDWDSEDQLSDEDQLLSSDDARQEGFSDEEEDPFILDELEDSLGRNTDFEDETSASCTRIQKEREQGGGL</sequence>
<organism evidence="1 2">
    <name type="scientific">Cichorium intybus</name>
    <name type="common">Chicory</name>
    <dbReference type="NCBI Taxonomy" id="13427"/>
    <lineage>
        <taxon>Eukaryota</taxon>
        <taxon>Viridiplantae</taxon>
        <taxon>Streptophyta</taxon>
        <taxon>Embryophyta</taxon>
        <taxon>Tracheophyta</taxon>
        <taxon>Spermatophyta</taxon>
        <taxon>Magnoliopsida</taxon>
        <taxon>eudicotyledons</taxon>
        <taxon>Gunneridae</taxon>
        <taxon>Pentapetalae</taxon>
        <taxon>asterids</taxon>
        <taxon>campanulids</taxon>
        <taxon>Asterales</taxon>
        <taxon>Asteraceae</taxon>
        <taxon>Cichorioideae</taxon>
        <taxon>Cichorieae</taxon>
        <taxon>Cichoriinae</taxon>
        <taxon>Cichorium</taxon>
    </lineage>
</organism>
<reference evidence="1 2" key="2">
    <citation type="journal article" date="2022" name="Mol. Ecol. Resour.">
        <title>The genomes of chicory, endive, great burdock and yacon provide insights into Asteraceae paleo-polyploidization history and plant inulin production.</title>
        <authorList>
            <person name="Fan W."/>
            <person name="Wang S."/>
            <person name="Wang H."/>
            <person name="Wang A."/>
            <person name="Jiang F."/>
            <person name="Liu H."/>
            <person name="Zhao H."/>
            <person name="Xu D."/>
            <person name="Zhang Y."/>
        </authorList>
    </citation>
    <scope>NUCLEOTIDE SEQUENCE [LARGE SCALE GENOMIC DNA]</scope>
    <source>
        <strain evidence="2">cv. Punajuju</strain>
        <tissue evidence="1">Leaves</tissue>
    </source>
</reference>
<evidence type="ECO:0000313" key="2">
    <source>
        <dbReference type="Proteomes" id="UP001055811"/>
    </source>
</evidence>
<dbReference type="EMBL" id="CM042009">
    <property type="protein sequence ID" value="KAI3788756.1"/>
    <property type="molecule type" value="Genomic_DNA"/>
</dbReference>
<keyword evidence="2" id="KW-1185">Reference proteome</keyword>
<proteinExistence type="predicted"/>
<comment type="caution">
    <text evidence="1">The sequence shown here is derived from an EMBL/GenBank/DDBJ whole genome shotgun (WGS) entry which is preliminary data.</text>
</comment>
<reference evidence="2" key="1">
    <citation type="journal article" date="2022" name="Mol. Ecol. Resour.">
        <title>The genomes of chicory, endive, great burdock and yacon provide insights into Asteraceae palaeo-polyploidization history and plant inulin production.</title>
        <authorList>
            <person name="Fan W."/>
            <person name="Wang S."/>
            <person name="Wang H."/>
            <person name="Wang A."/>
            <person name="Jiang F."/>
            <person name="Liu H."/>
            <person name="Zhao H."/>
            <person name="Xu D."/>
            <person name="Zhang Y."/>
        </authorList>
    </citation>
    <scope>NUCLEOTIDE SEQUENCE [LARGE SCALE GENOMIC DNA]</scope>
    <source>
        <strain evidence="2">cv. Punajuju</strain>
    </source>
</reference>
<accession>A0ACB9H0F3</accession>
<protein>
    <submittedName>
        <fullName evidence="1">Uncharacterized protein</fullName>
    </submittedName>
</protein>
<name>A0ACB9H0F3_CICIN</name>
<dbReference type="Proteomes" id="UP001055811">
    <property type="component" value="Linkage Group LG01"/>
</dbReference>
<gene>
    <name evidence="1" type="ORF">L2E82_01531</name>
</gene>